<name>A0ABD2JF76_HETSC</name>
<protein>
    <recommendedName>
        <fullName evidence="7">B30.2/SPRY domain-containing protein</fullName>
    </recommendedName>
</protein>
<evidence type="ECO:0008006" key="7">
    <source>
        <dbReference type="Google" id="ProtNLM"/>
    </source>
</evidence>
<organism evidence="5 6">
    <name type="scientific">Heterodera schachtii</name>
    <name type="common">Sugarbeet cyst nematode worm</name>
    <name type="synonym">Tylenchus schachtii</name>
    <dbReference type="NCBI Taxonomy" id="97005"/>
    <lineage>
        <taxon>Eukaryota</taxon>
        <taxon>Metazoa</taxon>
        <taxon>Ecdysozoa</taxon>
        <taxon>Nematoda</taxon>
        <taxon>Chromadorea</taxon>
        <taxon>Rhabditida</taxon>
        <taxon>Tylenchina</taxon>
        <taxon>Tylenchomorpha</taxon>
        <taxon>Tylenchoidea</taxon>
        <taxon>Heteroderidae</taxon>
        <taxon>Heteroderinae</taxon>
        <taxon>Heterodera</taxon>
    </lineage>
</organism>
<accession>A0ABD2JF76</accession>
<evidence type="ECO:0000313" key="6">
    <source>
        <dbReference type="Proteomes" id="UP001620645"/>
    </source>
</evidence>
<keyword evidence="6" id="KW-1185">Reference proteome</keyword>
<dbReference type="InterPro" id="IPR031160">
    <property type="entry name" value="F_BAR_dom"/>
</dbReference>
<evidence type="ECO:0000256" key="1">
    <source>
        <dbReference type="PROSITE-ProRule" id="PRU01077"/>
    </source>
</evidence>
<feature type="region of interest" description="Disordered" evidence="2">
    <location>
        <begin position="46"/>
        <end position="160"/>
    </location>
</feature>
<evidence type="ECO:0000256" key="2">
    <source>
        <dbReference type="SAM" id="MobiDB-lite"/>
    </source>
</evidence>
<dbReference type="PROSITE" id="PS50188">
    <property type="entry name" value="B302_SPRY"/>
    <property type="match status" value="1"/>
</dbReference>
<gene>
    <name evidence="5" type="ORF">niasHS_007008</name>
</gene>
<dbReference type="InterPro" id="IPR013320">
    <property type="entry name" value="ConA-like_dom_sf"/>
</dbReference>
<dbReference type="Gene3D" id="2.60.120.920">
    <property type="match status" value="1"/>
</dbReference>
<feature type="domain" description="B30.2/SPRY" evidence="3">
    <location>
        <begin position="274"/>
        <end position="470"/>
    </location>
</feature>
<evidence type="ECO:0000259" key="4">
    <source>
        <dbReference type="PROSITE" id="PS51741"/>
    </source>
</evidence>
<dbReference type="Proteomes" id="UP001620645">
    <property type="component" value="Unassembled WGS sequence"/>
</dbReference>
<dbReference type="SMART" id="SM00449">
    <property type="entry name" value="SPRY"/>
    <property type="match status" value="1"/>
</dbReference>
<dbReference type="InterPro" id="IPR044736">
    <property type="entry name" value="Gid1/RanBPM/SPLA_SPRY"/>
</dbReference>
<evidence type="ECO:0000259" key="3">
    <source>
        <dbReference type="PROSITE" id="PS50188"/>
    </source>
</evidence>
<dbReference type="AlphaFoldDB" id="A0ABD2JF76"/>
<proteinExistence type="predicted"/>
<feature type="domain" description="F-BAR" evidence="4">
    <location>
        <begin position="1"/>
        <end position="209"/>
    </location>
</feature>
<dbReference type="InterPro" id="IPR001870">
    <property type="entry name" value="B30.2/SPRY"/>
</dbReference>
<evidence type="ECO:0000313" key="5">
    <source>
        <dbReference type="EMBL" id="KAL3089286.1"/>
    </source>
</evidence>
<dbReference type="EMBL" id="JBICCN010000145">
    <property type="protein sequence ID" value="KAL3089286.1"/>
    <property type="molecule type" value="Genomic_DNA"/>
</dbReference>
<dbReference type="InterPro" id="IPR003877">
    <property type="entry name" value="SPRY_dom"/>
</dbReference>
<comment type="caution">
    <text evidence="5">The sequence shown here is derived from an EMBL/GenBank/DDBJ whole genome shotgun (WGS) entry which is preliminary data.</text>
</comment>
<keyword evidence="1" id="KW-0175">Coiled coil</keyword>
<dbReference type="PROSITE" id="PS51741">
    <property type="entry name" value="F_BAR"/>
    <property type="match status" value="1"/>
</dbReference>
<dbReference type="Pfam" id="PF00622">
    <property type="entry name" value="SPRY"/>
    <property type="match status" value="1"/>
</dbReference>
<dbReference type="SUPFAM" id="SSF49899">
    <property type="entry name" value="Concanavalin A-like lectins/glucanases"/>
    <property type="match status" value="1"/>
</dbReference>
<dbReference type="InterPro" id="IPR043136">
    <property type="entry name" value="B30.2/SPRY_sf"/>
</dbReference>
<reference evidence="5 6" key="1">
    <citation type="submission" date="2024-10" db="EMBL/GenBank/DDBJ databases">
        <authorList>
            <person name="Kim D."/>
        </authorList>
    </citation>
    <scope>NUCLEOTIDE SEQUENCE [LARGE SCALE GENOMIC DNA]</scope>
    <source>
        <strain evidence="5">Taebaek</strain>
    </source>
</reference>
<dbReference type="CDD" id="cd12885">
    <property type="entry name" value="SPRY_RanBP_like"/>
    <property type="match status" value="1"/>
</dbReference>
<sequence>MSISTDSTNSGEFSSDDCEMNYGELSIVKEGDVVKKNGESFTDRQQLKKMEAKLDKKEKKLDKKEEQLEKKEDKLEKKAEQLEKKEQKLEKKEEQLEKKEQKLEKKEEQLEKKEEQLKKKEEQLEKKEEQLEKKEEQLEKNEEQLEKKEEQLQKKEEQLKKKEEQLEKNFEEQEKKLVEMEHQQNEQQKSIDQMETMLQTKADAEKANDKLKNEHKEIEEKQKVFQEELEKKLMEQIVTLEAKISKMEMEQKKQEVSTDKIEHLQNEQKRNINALEKELKKNQMEIAFLKFRQNCWDANNCHNDIEIIDDKCLAVNHKENESEFCKIFATHPILFDKDFSKIFYFEIEIKKMQNSFYNFLSFGFSTKQQKNIDEINTYSYCNHGFFIINGEYHYQEAQQDDSFKENDVVGCGINSATRQVFFTKNGRRQGPFYLVDNSPNSVHDDELFPFVSFADVSDDETEAEFGPNFKFNLATL</sequence>